<dbReference type="GO" id="GO:0005096">
    <property type="term" value="F:GTPase activator activity"/>
    <property type="evidence" value="ECO:0007669"/>
    <property type="project" value="UniProtKB-KW"/>
</dbReference>
<dbReference type="OrthoDB" id="21085at2759"/>
<organism evidence="10 11">
    <name type="scientific">Takifugu rubripes</name>
    <name type="common">Japanese pufferfish</name>
    <name type="synonym">Fugu rubripes</name>
    <dbReference type="NCBI Taxonomy" id="31033"/>
    <lineage>
        <taxon>Eukaryota</taxon>
        <taxon>Metazoa</taxon>
        <taxon>Chordata</taxon>
        <taxon>Craniata</taxon>
        <taxon>Vertebrata</taxon>
        <taxon>Euteleostomi</taxon>
        <taxon>Actinopterygii</taxon>
        <taxon>Neopterygii</taxon>
        <taxon>Teleostei</taxon>
        <taxon>Neoteleostei</taxon>
        <taxon>Acanthomorphata</taxon>
        <taxon>Eupercaria</taxon>
        <taxon>Tetraodontiformes</taxon>
        <taxon>Tetradontoidea</taxon>
        <taxon>Tetraodontidae</taxon>
        <taxon>Takifugu</taxon>
    </lineage>
</organism>
<evidence type="ECO:0000313" key="10">
    <source>
        <dbReference type="Ensembl" id="ENSTRUP00000013052.3"/>
    </source>
</evidence>
<dbReference type="InterPro" id="IPR003123">
    <property type="entry name" value="VPS9"/>
</dbReference>
<dbReference type="PROSITE" id="PS50001">
    <property type="entry name" value="SH2"/>
    <property type="match status" value="1"/>
</dbReference>
<dbReference type="Gene3D" id="3.30.505.10">
    <property type="entry name" value="SH2 domain"/>
    <property type="match status" value="1"/>
</dbReference>
<dbReference type="PROSITE" id="PS51205">
    <property type="entry name" value="VPS9"/>
    <property type="match status" value="1"/>
</dbReference>
<reference evidence="10" key="3">
    <citation type="submission" date="2025-09" db="UniProtKB">
        <authorList>
            <consortium name="Ensembl"/>
        </authorList>
    </citation>
    <scope>IDENTIFICATION</scope>
</reference>
<dbReference type="PANTHER" id="PTHR23101">
    <property type="entry name" value="RAB GDP/GTP EXCHANGE FACTOR"/>
    <property type="match status" value="1"/>
</dbReference>
<dbReference type="GO" id="GO:0005085">
    <property type="term" value="F:guanyl-nucleotide exchange factor activity"/>
    <property type="evidence" value="ECO:0007669"/>
    <property type="project" value="InterPro"/>
</dbReference>
<accession>H2SKW8</accession>
<dbReference type="GO" id="GO:0005829">
    <property type="term" value="C:cytosol"/>
    <property type="evidence" value="ECO:0007669"/>
    <property type="project" value="TreeGrafter"/>
</dbReference>
<feature type="compositionally biased region" description="Polar residues" evidence="7">
    <location>
        <begin position="371"/>
        <end position="383"/>
    </location>
</feature>
<evidence type="ECO:0000256" key="1">
    <source>
        <dbReference type="ARBA" id="ARBA00004496"/>
    </source>
</evidence>
<feature type="compositionally biased region" description="Low complexity" evidence="7">
    <location>
        <begin position="32"/>
        <end position="44"/>
    </location>
</feature>
<dbReference type="Pfam" id="PF02204">
    <property type="entry name" value="VPS9"/>
    <property type="match status" value="1"/>
</dbReference>
<dbReference type="SUPFAM" id="SSF55550">
    <property type="entry name" value="SH2 domain"/>
    <property type="match status" value="1"/>
</dbReference>
<feature type="compositionally biased region" description="Pro residues" evidence="7">
    <location>
        <begin position="45"/>
        <end position="67"/>
    </location>
</feature>
<evidence type="ECO:0000259" key="9">
    <source>
        <dbReference type="PROSITE" id="PS51205"/>
    </source>
</evidence>
<dbReference type="InterPro" id="IPR045046">
    <property type="entry name" value="Vps9-like"/>
</dbReference>
<name>H2SKW8_TAKRU</name>
<dbReference type="eggNOG" id="KOG2320">
    <property type="taxonomic scope" value="Eukaryota"/>
</dbReference>
<dbReference type="RefSeq" id="XP_011612446.2">
    <property type="nucleotide sequence ID" value="XM_011614144.2"/>
</dbReference>
<comment type="similarity">
    <text evidence="2">Belongs to the RIN (Ras interaction/interference) family.</text>
</comment>
<dbReference type="GeneID" id="105417863"/>
<reference evidence="10 11" key="1">
    <citation type="journal article" date="2011" name="Genome Biol. Evol.">
        <title>Integration of the genetic map and genome assembly of fugu facilitates insights into distinct features of genome evolution in teleosts and mammals.</title>
        <authorList>
            <person name="Kai W."/>
            <person name="Kikuchi K."/>
            <person name="Tohari S."/>
            <person name="Chew A.K."/>
            <person name="Tay A."/>
            <person name="Fujiwara A."/>
            <person name="Hosoya S."/>
            <person name="Suetake H."/>
            <person name="Naruse K."/>
            <person name="Brenner S."/>
            <person name="Suzuki Y."/>
            <person name="Venkatesh B."/>
        </authorList>
    </citation>
    <scope>NUCLEOTIDE SEQUENCE [LARGE SCALE GENOMIC DNA]</scope>
</reference>
<dbReference type="Ensembl" id="ENSTRUT00000013113.3">
    <property type="protein sequence ID" value="ENSTRUP00000013052.3"/>
    <property type="gene ID" value="ENSTRUG00000005438.3"/>
</dbReference>
<gene>
    <name evidence="10" type="primary">rin3</name>
</gene>
<evidence type="ECO:0000256" key="4">
    <source>
        <dbReference type="ARBA" id="ARBA00022490"/>
    </source>
</evidence>
<evidence type="ECO:0000256" key="3">
    <source>
        <dbReference type="ARBA" id="ARBA00022468"/>
    </source>
</evidence>
<evidence type="ECO:0000256" key="6">
    <source>
        <dbReference type="PROSITE-ProRule" id="PRU00191"/>
    </source>
</evidence>
<dbReference type="GO" id="GO:0030139">
    <property type="term" value="C:endocytic vesicle"/>
    <property type="evidence" value="ECO:0007669"/>
    <property type="project" value="TreeGrafter"/>
</dbReference>
<dbReference type="STRING" id="31033.ENSTRUP00000013052"/>
<keyword evidence="11" id="KW-1185">Reference proteome</keyword>
<feature type="compositionally biased region" description="Polar residues" evidence="7">
    <location>
        <begin position="323"/>
        <end position="335"/>
    </location>
</feature>
<sequence>MEADALSKDAGHTSTLMGAPETPDISSTTAEPPSSLHSSRSLPSSLPPARPGRPRPPPPTKSSPPPLVALSNSISASCTEGVQQNTLPPPLFPTLVSSSPLLIPQNIASADPASSSPPLPAPLSSKLLPPSDFTTSSSSPQLLTPSDRLTASSSIWQPKGFSKDQIKNIMEQTTAGTFLIHTREDNSLTLSVRLSEEEGTPLVQNLLIKQHKAYIHLDGSSLVFDDIFKLVSFYCISRDILAIPLRLPQAITTATKKEDLEIIAAMGADFWTSDIHQQETNQDDSKMYLYVNPITLGETSVKDPNQPLISTLHTSTNQNITSLLQNGDSTQNTSLEVKDPKKTVNNQDIKYKRPPPRPPSVGIGSGMGLLFTSSPMPPSTSVGSAAKTKEEVKGNSGEEEERKSTSPAPLRPPVPLHSRGAPPLPPAPLCRISSRKSSNQDAGDGREREKGQNPAKKTEGTIGDEMGDHKAGCKSGLLGDGGNMENSQEEEMKKEKGKGDNEKKEKETILEKYGKEKSSSQCPTSVKRPSRPVPPPRRKPCDSPVCTNQPAPPNQGPGMRMPAPSPPRRPDVSLYSPQGGTVIGTDPDSCSSSSTEEEGDASQEQEQQNHLADSRSTKVTVKRAPTTVMLDRARHRLSTVLTGLISHDRRLTQRIVELARDPLSYFGNLVKEHRAFTLETMSNHLTSTELLQEIRQMITQLKSYLLQSTELQSMLEPQHQYTQDKLENIIEAALCKSVLKPLREPIYHSLKKLRTDDGSLKQLTEHQSIVLGNTTTALGITTAVPEASAMEKISIKLNKLHLDYSPQKKIELLLKACKIIYDSMSVSGPGRAHGADDFLPVMMYVLARSNLSNLQLDVEYMMELMDPSLALGEGSYYLTTTYGAVEHFKSFDQHRSTTRQLSREVQDSIHRWERRRTLNQERVTQASVRDFLTVCCPEMGSNPKTLGVLPSTTVHELAEQCAARFEQDSYILSVFMDGDHRPLEPTELAVSVKNSCQPGTYCFVYHPRDQPNNQQDQPNNQRDRPNNQQDQPNNQQDRPNNQQDQPNNQRDRPNNQQDQPNNQQDQPNNQQDQPNNQRDRPNNQQDQPNNQRDRPNNQRDQPNNQRDRPISQRSRSCPTDPPPAPPVQRFFPAKVAVVDNAEVEAEEESLITL</sequence>
<evidence type="ECO:0000256" key="2">
    <source>
        <dbReference type="ARBA" id="ARBA00006919"/>
    </source>
</evidence>
<dbReference type="InParanoid" id="H2SKW8"/>
<feature type="region of interest" description="Disordered" evidence="7">
    <location>
        <begin position="1003"/>
        <end position="1128"/>
    </location>
</feature>
<keyword evidence="5 6" id="KW-0727">SH2 domain</keyword>
<comment type="subcellular location">
    <subcellularLocation>
        <location evidence="1">Cytoplasm</location>
    </subcellularLocation>
</comment>
<dbReference type="GeneTree" id="ENSGT00940000158622"/>
<dbReference type="PANTHER" id="PTHR23101:SF58">
    <property type="entry name" value="RAS AND RAB INTERACTOR 3"/>
    <property type="match status" value="1"/>
</dbReference>
<dbReference type="SUPFAM" id="SSF109993">
    <property type="entry name" value="VPS9 domain"/>
    <property type="match status" value="1"/>
</dbReference>
<feature type="compositionally biased region" description="Basic and acidic residues" evidence="7">
    <location>
        <begin position="1"/>
        <end position="11"/>
    </location>
</feature>
<dbReference type="Pfam" id="PF23268">
    <property type="entry name" value="RIN1"/>
    <property type="match status" value="1"/>
</dbReference>
<dbReference type="Proteomes" id="UP000005226">
    <property type="component" value="Chromosome 2"/>
</dbReference>
<dbReference type="FunFam" id="1.20.1050.80:FF:000002">
    <property type="entry name" value="Ras and Rab interactor 2"/>
    <property type="match status" value="1"/>
</dbReference>
<dbReference type="GO" id="GO:0031267">
    <property type="term" value="F:small GTPase binding"/>
    <property type="evidence" value="ECO:0007669"/>
    <property type="project" value="TreeGrafter"/>
</dbReference>
<feature type="compositionally biased region" description="Basic and acidic residues" evidence="7">
    <location>
        <begin position="490"/>
        <end position="518"/>
    </location>
</feature>
<evidence type="ECO:0000313" key="11">
    <source>
        <dbReference type="Proteomes" id="UP000005226"/>
    </source>
</evidence>
<proteinExistence type="inferred from homology"/>
<evidence type="ECO:0000256" key="7">
    <source>
        <dbReference type="SAM" id="MobiDB-lite"/>
    </source>
</evidence>
<dbReference type="AlphaFoldDB" id="H2SKW8"/>
<feature type="region of interest" description="Disordered" evidence="7">
    <location>
        <begin position="323"/>
        <end position="622"/>
    </location>
</feature>
<keyword evidence="4" id="KW-0963">Cytoplasm</keyword>
<feature type="compositionally biased region" description="Low complexity" evidence="7">
    <location>
        <begin position="122"/>
        <end position="146"/>
    </location>
</feature>
<keyword evidence="3" id="KW-0343">GTPase activation</keyword>
<dbReference type="InterPro" id="IPR037191">
    <property type="entry name" value="VPS9_dom_sf"/>
</dbReference>
<dbReference type="Gene3D" id="1.20.1050.80">
    <property type="entry name" value="VPS9 domain"/>
    <property type="match status" value="1"/>
</dbReference>
<dbReference type="OMA" id="RFEQDSY"/>
<feature type="region of interest" description="Disordered" evidence="7">
    <location>
        <begin position="1"/>
        <end position="71"/>
    </location>
</feature>
<dbReference type="InterPro" id="IPR000980">
    <property type="entry name" value="SH2"/>
</dbReference>
<dbReference type="SMART" id="SM00167">
    <property type="entry name" value="VPS9"/>
    <property type="match status" value="1"/>
</dbReference>
<reference evidence="10" key="2">
    <citation type="submission" date="2025-08" db="UniProtKB">
        <authorList>
            <consortium name="Ensembl"/>
        </authorList>
    </citation>
    <scope>IDENTIFICATION</scope>
</reference>
<protein>
    <submittedName>
        <fullName evidence="10">Ras and Rab interactor 3</fullName>
    </submittedName>
</protein>
<feature type="domain" description="VPS9" evidence="9">
    <location>
        <begin position="754"/>
        <end position="897"/>
    </location>
</feature>
<evidence type="ECO:0000259" key="8">
    <source>
        <dbReference type="PROSITE" id="PS50001"/>
    </source>
</evidence>
<feature type="region of interest" description="Disordered" evidence="7">
    <location>
        <begin position="107"/>
        <end position="146"/>
    </location>
</feature>
<dbReference type="GO" id="GO:0016192">
    <property type="term" value="P:vesicle-mediated transport"/>
    <property type="evidence" value="ECO:0007669"/>
    <property type="project" value="InterPro"/>
</dbReference>
<feature type="compositionally biased region" description="Basic and acidic residues" evidence="7">
    <location>
        <begin position="443"/>
        <end position="459"/>
    </location>
</feature>
<evidence type="ECO:0000256" key="5">
    <source>
        <dbReference type="ARBA" id="ARBA00022999"/>
    </source>
</evidence>
<dbReference type="InterPro" id="IPR036860">
    <property type="entry name" value="SH2_dom_sf"/>
</dbReference>
<dbReference type="FunCoup" id="H2SKW8">
    <property type="interactions" value="798"/>
</dbReference>
<feature type="domain" description="SH2" evidence="8">
    <location>
        <begin position="156"/>
        <end position="249"/>
    </location>
</feature>
<feature type="compositionally biased region" description="Low complexity" evidence="7">
    <location>
        <begin position="1010"/>
        <end position="1090"/>
    </location>
</feature>